<dbReference type="OrthoDB" id="7700243at2759"/>
<dbReference type="Proteomes" id="UP000786811">
    <property type="component" value="Unassembled WGS sequence"/>
</dbReference>
<dbReference type="AlphaFoldDB" id="A0A8J2HBQ3"/>
<comment type="caution">
    <text evidence="1">The sequence shown here is derived from an EMBL/GenBank/DDBJ whole genome shotgun (WGS) entry which is preliminary data.</text>
</comment>
<keyword evidence="2" id="KW-1185">Reference proteome</keyword>
<feature type="non-terminal residue" evidence="1">
    <location>
        <position position="1"/>
    </location>
</feature>
<proteinExistence type="predicted"/>
<evidence type="ECO:0000313" key="1">
    <source>
        <dbReference type="EMBL" id="CAG5093223.1"/>
    </source>
</evidence>
<sequence length="374" mass="43095">MDPEFIKVRFDDQELSLPLNSKGNLKLSVLKQYFPQASGLTYSVNNEKCGLPIESEEILINRKIEHYDVHVGQDLKNSITSKKRKLVHEMIDKIQLGQGVNSSKTHMTKMKNKWADSTVVSAQPTLKKVRLGWLVKRGDRYEQMKKPLGGVREVPLEVGKRYLVSDIKKIAMEEFSCNSEVSFHNSDVRLGLIDRTVLTSFRDSKGIACDLWTFLKEQKSRLFTLYIITSPKECAQTCDQLKTIQYSHHENPNPQLSQRNKVLKRSTAISHKNSAPLKNNIFITYEVISQSEYTQDYCICYLLKNDLYNHKFDEYGCIPIAEFNPIDAGHEIAEIEVDNRVLLLIYTSNDDLSRDYNFPAADILDDDNHYILYD</sequence>
<name>A0A8J2HBQ3_COTCN</name>
<dbReference type="EMBL" id="CAJNRD030001120">
    <property type="protein sequence ID" value="CAG5093223.1"/>
    <property type="molecule type" value="Genomic_DNA"/>
</dbReference>
<accession>A0A8J2HBQ3</accession>
<gene>
    <name evidence="1" type="ORF">HICCMSTLAB_LOCUS6676</name>
</gene>
<organism evidence="1 2">
    <name type="scientific">Cotesia congregata</name>
    <name type="common">Parasitoid wasp</name>
    <name type="synonym">Apanteles congregatus</name>
    <dbReference type="NCBI Taxonomy" id="51543"/>
    <lineage>
        <taxon>Eukaryota</taxon>
        <taxon>Metazoa</taxon>
        <taxon>Ecdysozoa</taxon>
        <taxon>Arthropoda</taxon>
        <taxon>Hexapoda</taxon>
        <taxon>Insecta</taxon>
        <taxon>Pterygota</taxon>
        <taxon>Neoptera</taxon>
        <taxon>Endopterygota</taxon>
        <taxon>Hymenoptera</taxon>
        <taxon>Apocrita</taxon>
        <taxon>Ichneumonoidea</taxon>
        <taxon>Braconidae</taxon>
        <taxon>Microgastrinae</taxon>
        <taxon>Cotesia</taxon>
    </lineage>
</organism>
<protein>
    <submittedName>
        <fullName evidence="1">Uncharacterized protein</fullName>
    </submittedName>
</protein>
<evidence type="ECO:0000313" key="2">
    <source>
        <dbReference type="Proteomes" id="UP000786811"/>
    </source>
</evidence>
<reference evidence="1" key="1">
    <citation type="submission" date="2021-04" db="EMBL/GenBank/DDBJ databases">
        <authorList>
            <person name="Chebbi M.A.C M."/>
        </authorList>
    </citation>
    <scope>NUCLEOTIDE SEQUENCE</scope>
</reference>